<evidence type="ECO:0000256" key="5">
    <source>
        <dbReference type="ARBA" id="ARBA00022833"/>
    </source>
</evidence>
<accession>A0A058ZFX7</accession>
<feature type="binding site" evidence="8">
    <location>
        <position position="608"/>
    </location>
    <ligand>
        <name>Zn(2+)</name>
        <dbReference type="ChEBI" id="CHEBI:29105"/>
        <label>1</label>
    </ligand>
</feature>
<feature type="site" description="Histone H3K4me3 binding" evidence="7">
    <location>
        <position position="578"/>
    </location>
</feature>
<dbReference type="eggNOG" id="KOG1973">
    <property type="taxonomic scope" value="Eukaryota"/>
</dbReference>
<feature type="binding site" evidence="8">
    <location>
        <position position="626"/>
    </location>
    <ligand>
        <name>Zn(2+)</name>
        <dbReference type="ChEBI" id="CHEBI:29105"/>
        <label>2</label>
    </ligand>
</feature>
<feature type="binding site" evidence="8">
    <location>
        <position position="579"/>
    </location>
    <ligand>
        <name>Zn(2+)</name>
        <dbReference type="ChEBI" id="CHEBI:29105"/>
        <label>1</label>
    </ligand>
</feature>
<keyword evidence="12" id="KW-1185">Reference proteome</keyword>
<feature type="region of interest" description="Disordered" evidence="9">
    <location>
        <begin position="348"/>
        <end position="578"/>
    </location>
</feature>
<dbReference type="STRING" id="691883.A0A058ZFX7"/>
<feature type="region of interest" description="Disordered" evidence="9">
    <location>
        <begin position="638"/>
        <end position="660"/>
    </location>
</feature>
<dbReference type="Gene3D" id="3.30.40.10">
    <property type="entry name" value="Zinc/RING finger domain, C3HC4 (zinc finger)"/>
    <property type="match status" value="1"/>
</dbReference>
<feature type="binding site" evidence="8">
    <location>
        <position position="629"/>
    </location>
    <ligand>
        <name>Zn(2+)</name>
        <dbReference type="ChEBI" id="CHEBI:29105"/>
        <label>2</label>
    </ligand>
</feature>
<dbReference type="CDD" id="cd15505">
    <property type="entry name" value="PHD_ING"/>
    <property type="match status" value="1"/>
</dbReference>
<dbReference type="InterPro" id="IPR001965">
    <property type="entry name" value="Znf_PHD"/>
</dbReference>
<comment type="similarity">
    <text evidence="2">Belongs to the ING family.</text>
</comment>
<dbReference type="SUPFAM" id="SSF57903">
    <property type="entry name" value="FYVE/PHD zinc finger"/>
    <property type="match status" value="1"/>
</dbReference>
<feature type="domain" description="Zinc finger PHD-type" evidence="10">
    <location>
        <begin position="578"/>
        <end position="630"/>
    </location>
</feature>
<keyword evidence="6" id="KW-0539">Nucleus</keyword>
<dbReference type="InterPro" id="IPR028651">
    <property type="entry name" value="ING_fam"/>
</dbReference>
<dbReference type="PANTHER" id="PTHR10333">
    <property type="entry name" value="INHIBITOR OF GROWTH PROTEIN"/>
    <property type="match status" value="1"/>
</dbReference>
<evidence type="ECO:0000256" key="2">
    <source>
        <dbReference type="ARBA" id="ARBA00010210"/>
    </source>
</evidence>
<gene>
    <name evidence="11" type="ORF">H696_00835</name>
</gene>
<dbReference type="Proteomes" id="UP000030693">
    <property type="component" value="Unassembled WGS sequence"/>
</dbReference>
<feature type="site" description="Histone H3K4me3 binding" evidence="7">
    <location>
        <position position="593"/>
    </location>
</feature>
<dbReference type="InterPro" id="IPR013083">
    <property type="entry name" value="Znf_RING/FYVE/PHD"/>
</dbReference>
<evidence type="ECO:0000256" key="1">
    <source>
        <dbReference type="ARBA" id="ARBA00004123"/>
    </source>
</evidence>
<feature type="binding site" evidence="8">
    <location>
        <position position="592"/>
    </location>
    <ligand>
        <name>Zn(2+)</name>
        <dbReference type="ChEBI" id="CHEBI:29105"/>
        <label>2</label>
    </ligand>
</feature>
<organism evidence="11">
    <name type="scientific">Fonticula alba</name>
    <name type="common">Slime mold</name>
    <dbReference type="NCBI Taxonomy" id="691883"/>
    <lineage>
        <taxon>Eukaryota</taxon>
        <taxon>Rotosphaerida</taxon>
        <taxon>Fonticulaceae</taxon>
        <taxon>Fonticula</taxon>
    </lineage>
</organism>
<sequence>MATHRRRIVPSRVDGRGEATPKAEPSPEADQVGDDAPHTSIPLDAEDAALLVAAPAGTVLRETLVEVPFMIATQVERLALMLAPEMRTWVLCRLGEAGHSIHRTADLLMELAASWADAPAGSPAPTSEQALCLADLLHLIDAYIEVLDTAAQCSLHAEARALRVYSDFVQSIHGPGPGSRSSHSHHHHGAARGRTKCAVLENVAGLARRAEIAAAASLPASAGLVPVASPASPKTTLQALDQSLARLGLVKAAIVWDDLPAPGASFVSRPEQLQAKLRQAARRPAPSRLPWLPTLQIDLERPASPAPSSPAGSEPFMTAAMWNGADAAPALPPQAALPIVLSTSLSPWADRSPPAHAPPRVSAGLSSLPAMTASPTQVTRSPTSSPLPPGLHIRIRHRPEVSPHGSSADPEESSATGVLWPGARAPGVSDAPLDRRHSRRLGPLLGVSPSPPLPASPASPVSSKRRLSLTPPPASSPRAPAHDTPGGRPKRLLRSTAAPDSPPLPESQRLTRAAARRPSFGSDSSINITDTSSESGEDDGESSSGAEGSSSDDEGSSMDDEGSSMDDEESSSDDDTLYCTCRRPSVGTMIACDRPARLGPCPYGEWFHFRCVGLSPLRPPVGDWVCAGCQADMARARARARASTRSPRRPPLRRSSRRLR</sequence>
<evidence type="ECO:0000313" key="11">
    <source>
        <dbReference type="EMBL" id="KCV73295.1"/>
    </source>
</evidence>
<feature type="binding site" evidence="8">
    <location>
        <position position="581"/>
    </location>
    <ligand>
        <name>Zn(2+)</name>
        <dbReference type="ChEBI" id="CHEBI:29105"/>
        <label>1</label>
    </ligand>
</feature>
<feature type="compositionally biased region" description="Polar residues" evidence="9">
    <location>
        <begin position="373"/>
        <end position="384"/>
    </location>
</feature>
<proteinExistence type="inferred from homology"/>
<evidence type="ECO:0000256" key="6">
    <source>
        <dbReference type="ARBA" id="ARBA00023242"/>
    </source>
</evidence>
<keyword evidence="3 8" id="KW-0479">Metal-binding</keyword>
<dbReference type="GO" id="GO:0005634">
    <property type="term" value="C:nucleus"/>
    <property type="evidence" value="ECO:0007669"/>
    <property type="project" value="UniProtKB-SubCell"/>
</dbReference>
<feature type="region of interest" description="Disordered" evidence="9">
    <location>
        <begin position="174"/>
        <end position="193"/>
    </location>
</feature>
<evidence type="ECO:0000256" key="3">
    <source>
        <dbReference type="ARBA" id="ARBA00022723"/>
    </source>
</evidence>
<dbReference type="OrthoDB" id="5411773at2759"/>
<dbReference type="AlphaFoldDB" id="A0A058ZFX7"/>
<dbReference type="RefSeq" id="XP_009492996.1">
    <property type="nucleotide sequence ID" value="XM_009494721.1"/>
</dbReference>
<protein>
    <recommendedName>
        <fullName evidence="10">Zinc finger PHD-type domain-containing protein</fullName>
    </recommendedName>
</protein>
<dbReference type="EMBL" id="KB932201">
    <property type="protein sequence ID" value="KCV73295.1"/>
    <property type="molecule type" value="Genomic_DNA"/>
</dbReference>
<evidence type="ECO:0000259" key="10">
    <source>
        <dbReference type="SMART" id="SM00249"/>
    </source>
</evidence>
<feature type="site" description="Histone H3K4me3 binding" evidence="7">
    <location>
        <position position="589"/>
    </location>
</feature>
<dbReference type="SMART" id="SM00249">
    <property type="entry name" value="PHD"/>
    <property type="match status" value="1"/>
</dbReference>
<feature type="compositionally biased region" description="Acidic residues" evidence="9">
    <location>
        <begin position="550"/>
        <end position="576"/>
    </location>
</feature>
<evidence type="ECO:0000256" key="8">
    <source>
        <dbReference type="PIRSR" id="PIRSR628651-51"/>
    </source>
</evidence>
<feature type="binding site" evidence="8">
    <location>
        <position position="601"/>
    </location>
    <ligand>
        <name>Zn(2+)</name>
        <dbReference type="ChEBI" id="CHEBI:29105"/>
        <label>2</label>
    </ligand>
</feature>
<feature type="binding site" evidence="8">
    <location>
        <position position="611"/>
    </location>
    <ligand>
        <name>Zn(2+)</name>
        <dbReference type="ChEBI" id="CHEBI:29105"/>
        <label>1</label>
    </ligand>
</feature>
<evidence type="ECO:0000256" key="4">
    <source>
        <dbReference type="ARBA" id="ARBA00022771"/>
    </source>
</evidence>
<dbReference type="GO" id="GO:0008270">
    <property type="term" value="F:zinc ion binding"/>
    <property type="evidence" value="ECO:0007669"/>
    <property type="project" value="UniProtKB-KW"/>
</dbReference>
<feature type="compositionally biased region" description="Basic residues" evidence="9">
    <location>
        <begin position="182"/>
        <end position="193"/>
    </location>
</feature>
<name>A0A058ZFX7_FONAL</name>
<evidence type="ECO:0000313" key="12">
    <source>
        <dbReference type="Proteomes" id="UP000030693"/>
    </source>
</evidence>
<evidence type="ECO:0000256" key="9">
    <source>
        <dbReference type="SAM" id="MobiDB-lite"/>
    </source>
</evidence>
<dbReference type="InterPro" id="IPR011011">
    <property type="entry name" value="Znf_FYVE_PHD"/>
</dbReference>
<feature type="compositionally biased region" description="Low complexity" evidence="9">
    <location>
        <begin position="522"/>
        <end position="534"/>
    </location>
</feature>
<keyword evidence="5 8" id="KW-0862">Zinc</keyword>
<feature type="site" description="Histone H3K4me3 binding" evidence="7">
    <location>
        <position position="606"/>
    </location>
</feature>
<reference evidence="11" key="1">
    <citation type="submission" date="2013-04" db="EMBL/GenBank/DDBJ databases">
        <title>The Genome Sequence of Fonticula alba ATCC 38817.</title>
        <authorList>
            <consortium name="The Broad Institute Genomics Platform"/>
            <person name="Russ C."/>
            <person name="Cuomo C."/>
            <person name="Burger G."/>
            <person name="Gray M.W."/>
            <person name="Holland P.W.H."/>
            <person name="King N."/>
            <person name="Lang F.B.F."/>
            <person name="Roger A.J."/>
            <person name="Ruiz-Trillo I."/>
            <person name="Brown M."/>
            <person name="Walker B."/>
            <person name="Young S."/>
            <person name="Zeng Q."/>
            <person name="Gargeya S."/>
            <person name="Fitzgerald M."/>
            <person name="Haas B."/>
            <person name="Abouelleil A."/>
            <person name="Allen A.W."/>
            <person name="Alvarado L."/>
            <person name="Arachchi H.M."/>
            <person name="Berlin A.M."/>
            <person name="Chapman S.B."/>
            <person name="Gainer-Dewar J."/>
            <person name="Goldberg J."/>
            <person name="Griggs A."/>
            <person name="Gujja S."/>
            <person name="Hansen M."/>
            <person name="Howarth C."/>
            <person name="Imamovic A."/>
            <person name="Ireland A."/>
            <person name="Larimer J."/>
            <person name="McCowan C."/>
            <person name="Murphy C."/>
            <person name="Pearson M."/>
            <person name="Poon T.W."/>
            <person name="Priest M."/>
            <person name="Roberts A."/>
            <person name="Saif S."/>
            <person name="Shea T."/>
            <person name="Sisk P."/>
            <person name="Sykes S."/>
            <person name="Wortman J."/>
            <person name="Nusbaum C."/>
            <person name="Birren B."/>
        </authorList>
    </citation>
    <scope>NUCLEOTIDE SEQUENCE [LARGE SCALE GENOMIC DNA]</scope>
    <source>
        <strain evidence="11">ATCC 38817</strain>
    </source>
</reference>
<evidence type="ECO:0000256" key="7">
    <source>
        <dbReference type="PIRSR" id="PIRSR628651-50"/>
    </source>
</evidence>
<comment type="subcellular location">
    <subcellularLocation>
        <location evidence="1">Nucleus</location>
    </subcellularLocation>
</comment>
<dbReference type="GeneID" id="20525560"/>
<keyword evidence="4" id="KW-0863">Zinc-finger</keyword>
<feature type="region of interest" description="Disordered" evidence="9">
    <location>
        <begin position="1"/>
        <end position="40"/>
    </location>
</feature>